<dbReference type="GO" id="GO:0003729">
    <property type="term" value="F:mRNA binding"/>
    <property type="evidence" value="ECO:0007669"/>
    <property type="project" value="TreeGrafter"/>
</dbReference>
<dbReference type="InterPro" id="IPR000504">
    <property type="entry name" value="RRM_dom"/>
</dbReference>
<feature type="compositionally biased region" description="Low complexity" evidence="7">
    <location>
        <begin position="197"/>
        <end position="208"/>
    </location>
</feature>
<dbReference type="OMA" id="HDMFDGP"/>
<feature type="region of interest" description="Disordered" evidence="7">
    <location>
        <begin position="25"/>
        <end position="74"/>
    </location>
</feature>
<sequence length="249" mass="26553">MTDKIDMSLDAIIKMDGISGYKKGAGARRGGGNTGNAGSGSTARNNAASGNRNRGAMKNKMNRNNRSTPYSRASRIPDKWQHDMFDGPSRTPGSNHLLVSNLDYGVSDKDIQDLFAEFGLIKKAAVHYDRSGRSLGTADVIFEKRGDAAAAMKQYNGVLLDGRPMKITLVPSGDMSQRSKPNVSSPGQGNFRSPKFGNASRGANSGARSRGRGGGAGGLSNKGPRRNNQNRKSLTAEELDAELDAYVNK</sequence>
<protein>
    <recommendedName>
        <fullName evidence="8">RRM domain-containing protein</fullName>
    </recommendedName>
</protein>
<dbReference type="OrthoDB" id="1049195at2759"/>
<gene>
    <name evidence="9" type="primary">107368068</name>
</gene>
<dbReference type="PANTHER" id="PTHR19965">
    <property type="entry name" value="RNA AND EXPORT FACTOR BINDING PROTEIN"/>
    <property type="match status" value="1"/>
</dbReference>
<dbReference type="SUPFAM" id="SSF54928">
    <property type="entry name" value="RNA-binding domain, RBD"/>
    <property type="match status" value="1"/>
</dbReference>
<dbReference type="EMBL" id="CAEY01000676">
    <property type="status" value="NOT_ANNOTATED_CDS"/>
    <property type="molecule type" value="Genomic_DNA"/>
</dbReference>
<dbReference type="GO" id="GO:0006406">
    <property type="term" value="P:mRNA export from nucleus"/>
    <property type="evidence" value="ECO:0007669"/>
    <property type="project" value="TreeGrafter"/>
</dbReference>
<reference evidence="9" key="2">
    <citation type="submission" date="2015-06" db="UniProtKB">
        <authorList>
            <consortium name="EnsemblMetazoa"/>
        </authorList>
    </citation>
    <scope>IDENTIFICATION</scope>
</reference>
<keyword evidence="3" id="KW-0509">mRNA transport</keyword>
<dbReference type="PANTHER" id="PTHR19965:SF82">
    <property type="entry name" value="THO COMPLEX SUBUNIT 4"/>
    <property type="match status" value="1"/>
</dbReference>
<evidence type="ECO:0000256" key="6">
    <source>
        <dbReference type="PROSITE-ProRule" id="PRU00176"/>
    </source>
</evidence>
<evidence type="ECO:0000256" key="2">
    <source>
        <dbReference type="ARBA" id="ARBA00022448"/>
    </source>
</evidence>
<dbReference type="InterPro" id="IPR025715">
    <property type="entry name" value="FoP_C"/>
</dbReference>
<reference evidence="10" key="1">
    <citation type="submission" date="2011-08" db="EMBL/GenBank/DDBJ databases">
        <authorList>
            <person name="Rombauts S."/>
        </authorList>
    </citation>
    <scope>NUCLEOTIDE SEQUENCE</scope>
    <source>
        <strain evidence="10">London</strain>
    </source>
</reference>
<dbReference type="SMART" id="SM01218">
    <property type="entry name" value="FoP_duplication"/>
    <property type="match status" value="1"/>
</dbReference>
<dbReference type="Proteomes" id="UP000015104">
    <property type="component" value="Unassembled WGS sequence"/>
</dbReference>
<evidence type="ECO:0000256" key="3">
    <source>
        <dbReference type="ARBA" id="ARBA00022816"/>
    </source>
</evidence>
<keyword evidence="10" id="KW-1185">Reference proteome</keyword>
<evidence type="ECO:0000313" key="9">
    <source>
        <dbReference type="EnsemblMetazoa" id="tetur25g01160.1"/>
    </source>
</evidence>
<dbReference type="Pfam" id="PF13865">
    <property type="entry name" value="FoP_duplication"/>
    <property type="match status" value="1"/>
</dbReference>
<evidence type="ECO:0000256" key="4">
    <source>
        <dbReference type="ARBA" id="ARBA00022884"/>
    </source>
</evidence>
<evidence type="ECO:0000256" key="7">
    <source>
        <dbReference type="SAM" id="MobiDB-lite"/>
    </source>
</evidence>
<dbReference type="EnsemblMetazoa" id="tetur25g01160.1">
    <property type="protein sequence ID" value="tetur25g01160.1"/>
    <property type="gene ID" value="tetur25g01160"/>
</dbReference>
<keyword evidence="4 6" id="KW-0694">RNA-binding</keyword>
<dbReference type="InterPro" id="IPR035979">
    <property type="entry name" value="RBD_domain_sf"/>
</dbReference>
<dbReference type="STRING" id="32264.T1KX53"/>
<dbReference type="KEGG" id="tut:107368068"/>
<dbReference type="InterPro" id="IPR012677">
    <property type="entry name" value="Nucleotide-bd_a/b_plait_sf"/>
</dbReference>
<evidence type="ECO:0000313" key="10">
    <source>
        <dbReference type="Proteomes" id="UP000015104"/>
    </source>
</evidence>
<dbReference type="HOGENOM" id="CLU_052367_0_1_1"/>
<proteinExistence type="predicted"/>
<evidence type="ECO:0000256" key="1">
    <source>
        <dbReference type="ARBA" id="ARBA00004123"/>
    </source>
</evidence>
<keyword evidence="5" id="KW-0539">Nucleus</keyword>
<dbReference type="eggNOG" id="KOG0533">
    <property type="taxonomic scope" value="Eukaryota"/>
</dbReference>
<evidence type="ECO:0000259" key="8">
    <source>
        <dbReference type="PROSITE" id="PS50102"/>
    </source>
</evidence>
<dbReference type="Pfam" id="PF00076">
    <property type="entry name" value="RRM_1"/>
    <property type="match status" value="1"/>
</dbReference>
<dbReference type="FunFam" id="3.30.70.330:FF:000273">
    <property type="entry name" value="THO complex subunit 4"/>
    <property type="match status" value="1"/>
</dbReference>
<feature type="region of interest" description="Disordered" evidence="7">
    <location>
        <begin position="169"/>
        <end position="249"/>
    </location>
</feature>
<dbReference type="CDD" id="cd12680">
    <property type="entry name" value="RRM_THOC4"/>
    <property type="match status" value="1"/>
</dbReference>
<organism evidence="9 10">
    <name type="scientific">Tetranychus urticae</name>
    <name type="common">Two-spotted spider mite</name>
    <dbReference type="NCBI Taxonomy" id="32264"/>
    <lineage>
        <taxon>Eukaryota</taxon>
        <taxon>Metazoa</taxon>
        <taxon>Ecdysozoa</taxon>
        <taxon>Arthropoda</taxon>
        <taxon>Chelicerata</taxon>
        <taxon>Arachnida</taxon>
        <taxon>Acari</taxon>
        <taxon>Acariformes</taxon>
        <taxon>Trombidiformes</taxon>
        <taxon>Prostigmata</taxon>
        <taxon>Eleutherengona</taxon>
        <taxon>Raphignathae</taxon>
        <taxon>Tetranychoidea</taxon>
        <taxon>Tetranychidae</taxon>
        <taxon>Tetranychus</taxon>
    </lineage>
</organism>
<keyword evidence="2" id="KW-0813">Transport</keyword>
<dbReference type="AlphaFoldDB" id="T1KX53"/>
<feature type="compositionally biased region" description="Gly residues" evidence="7">
    <location>
        <begin position="27"/>
        <end position="38"/>
    </location>
</feature>
<name>T1KX53_TETUR</name>
<accession>T1KX53</accession>
<feature type="domain" description="RRM" evidence="8">
    <location>
        <begin position="95"/>
        <end position="172"/>
    </location>
</feature>
<dbReference type="SMART" id="SM00360">
    <property type="entry name" value="RRM"/>
    <property type="match status" value="1"/>
</dbReference>
<dbReference type="PROSITE" id="PS50102">
    <property type="entry name" value="RRM"/>
    <property type="match status" value="1"/>
</dbReference>
<evidence type="ECO:0000256" key="5">
    <source>
        <dbReference type="ARBA" id="ARBA00023242"/>
    </source>
</evidence>
<feature type="compositionally biased region" description="Low complexity" evidence="7">
    <location>
        <begin position="39"/>
        <end position="54"/>
    </location>
</feature>
<feature type="compositionally biased region" description="Polar residues" evidence="7">
    <location>
        <begin position="174"/>
        <end position="191"/>
    </location>
</feature>
<dbReference type="Gene3D" id="3.30.70.330">
    <property type="match status" value="1"/>
</dbReference>
<comment type="subcellular location">
    <subcellularLocation>
        <location evidence="1">Nucleus</location>
    </subcellularLocation>
</comment>
<dbReference type="GO" id="GO:0005634">
    <property type="term" value="C:nucleus"/>
    <property type="evidence" value="ECO:0007669"/>
    <property type="project" value="UniProtKB-SubCell"/>
</dbReference>
<dbReference type="InterPro" id="IPR051229">
    <property type="entry name" value="ALYREF_mRNA_export"/>
</dbReference>